<keyword evidence="1" id="KW-1133">Transmembrane helix</keyword>
<gene>
    <name evidence="3" type="ORF">PLXY2_LOCUS4800</name>
</gene>
<dbReference type="AlphaFoldDB" id="A0A8S4E8Q4"/>
<organism evidence="3 4">
    <name type="scientific">Plutella xylostella</name>
    <name type="common">Diamondback moth</name>
    <name type="synonym">Plutella maculipennis</name>
    <dbReference type="NCBI Taxonomy" id="51655"/>
    <lineage>
        <taxon>Eukaryota</taxon>
        <taxon>Metazoa</taxon>
        <taxon>Ecdysozoa</taxon>
        <taxon>Arthropoda</taxon>
        <taxon>Hexapoda</taxon>
        <taxon>Insecta</taxon>
        <taxon>Pterygota</taxon>
        <taxon>Neoptera</taxon>
        <taxon>Endopterygota</taxon>
        <taxon>Lepidoptera</taxon>
        <taxon>Glossata</taxon>
        <taxon>Ditrysia</taxon>
        <taxon>Yponomeutoidea</taxon>
        <taxon>Plutellidae</taxon>
        <taxon>Plutella</taxon>
    </lineage>
</organism>
<evidence type="ECO:0000256" key="1">
    <source>
        <dbReference type="SAM" id="Phobius"/>
    </source>
</evidence>
<dbReference type="PANTHER" id="PTHR19446">
    <property type="entry name" value="REVERSE TRANSCRIPTASES"/>
    <property type="match status" value="1"/>
</dbReference>
<keyword evidence="1" id="KW-0812">Transmembrane</keyword>
<evidence type="ECO:0000313" key="4">
    <source>
        <dbReference type="Proteomes" id="UP000653454"/>
    </source>
</evidence>
<evidence type="ECO:0000259" key="2">
    <source>
        <dbReference type="PROSITE" id="PS50878"/>
    </source>
</evidence>
<protein>
    <submittedName>
        <fullName evidence="3">(diamondback moth) hypothetical protein</fullName>
    </submittedName>
</protein>
<keyword evidence="1" id="KW-0472">Membrane</keyword>
<dbReference type="CDD" id="cd01650">
    <property type="entry name" value="RT_nLTR_like"/>
    <property type="match status" value="1"/>
</dbReference>
<dbReference type="InterPro" id="IPR000477">
    <property type="entry name" value="RT_dom"/>
</dbReference>
<dbReference type="SUPFAM" id="SSF56672">
    <property type="entry name" value="DNA/RNA polymerases"/>
    <property type="match status" value="1"/>
</dbReference>
<accession>A0A8S4E8Q4</accession>
<feature type="transmembrane region" description="Helical" evidence="1">
    <location>
        <begin position="12"/>
        <end position="27"/>
    </location>
</feature>
<evidence type="ECO:0000313" key="3">
    <source>
        <dbReference type="EMBL" id="CAG9112155.1"/>
    </source>
</evidence>
<dbReference type="PROSITE" id="PS50878">
    <property type="entry name" value="RT_POL"/>
    <property type="match status" value="1"/>
</dbReference>
<keyword evidence="4" id="KW-1185">Reference proteome</keyword>
<dbReference type="Pfam" id="PF00078">
    <property type="entry name" value="RVT_1"/>
    <property type="match status" value="1"/>
</dbReference>
<name>A0A8S4E8Q4_PLUXY</name>
<feature type="domain" description="Reverse transcriptase" evidence="2">
    <location>
        <begin position="152"/>
        <end position="391"/>
    </location>
</feature>
<reference evidence="3" key="1">
    <citation type="submission" date="2020-11" db="EMBL/GenBank/DDBJ databases">
        <authorList>
            <person name="Whiteford S."/>
        </authorList>
    </citation>
    <scope>NUCLEOTIDE SEQUENCE</scope>
</reference>
<proteinExistence type="predicted"/>
<dbReference type="GO" id="GO:0071897">
    <property type="term" value="P:DNA biosynthetic process"/>
    <property type="evidence" value="ECO:0007669"/>
    <property type="project" value="UniProtKB-ARBA"/>
</dbReference>
<dbReference type="Proteomes" id="UP000653454">
    <property type="component" value="Unassembled WGS sequence"/>
</dbReference>
<dbReference type="InterPro" id="IPR043502">
    <property type="entry name" value="DNA/RNA_pol_sf"/>
</dbReference>
<sequence length="391" mass="43981">MPQRAPPTSGLMRPLVVLALPGMYLLYKYNQYRQQQMETARRRVTERELLHLNTKIDSVDHVNDYFASVGKRLAEKITSGHGDIDKAIKQNINSIPILSNTFVLSETDNREVEITLKLLKDDCAVGWDSIPAKVLKSSSNVLVPLMTHICNLSFRSGIFPESFKIAIIHPIHKGGNMDSVNNYRPISVLPAMSKILEKLINARLIKFFAKYNILSDNQYGFRMNRSTQDAILNLTDTVVRKLDSNCKCIGIFLDLAKAFDTVSIPTLLDKLERVGFRDGSLKLFNSYLTNRQQMVRIGDHSSTLKTVNFGVPQGSILGPSLFLVYINDLCNLNISKGSIISFADDTTLIFHGESWEDVARTAENGLKAVTEWLRSNLLTLNRIYPKALQGM</sequence>
<comment type="caution">
    <text evidence="3">The sequence shown here is derived from an EMBL/GenBank/DDBJ whole genome shotgun (WGS) entry which is preliminary data.</text>
</comment>
<dbReference type="EMBL" id="CAJHNJ030000013">
    <property type="protein sequence ID" value="CAG9112155.1"/>
    <property type="molecule type" value="Genomic_DNA"/>
</dbReference>